<dbReference type="InterPro" id="IPR036621">
    <property type="entry name" value="Anticodon-bd_dom_sf"/>
</dbReference>
<keyword evidence="7" id="KW-0030">Aminoacyl-tRNA synthetase</keyword>
<evidence type="ECO:0000256" key="4">
    <source>
        <dbReference type="ARBA" id="ARBA00022741"/>
    </source>
</evidence>
<dbReference type="GO" id="GO:0005524">
    <property type="term" value="F:ATP binding"/>
    <property type="evidence" value="ECO:0007669"/>
    <property type="project" value="UniProtKB-KW"/>
</dbReference>
<dbReference type="CDD" id="cd00861">
    <property type="entry name" value="ProRS_anticodon_short"/>
    <property type="match status" value="1"/>
</dbReference>
<dbReference type="AlphaFoldDB" id="A0A1F7HBQ0"/>
<accession>A0A1F7HBQ0</accession>
<sequence>MKFSQGYIYAIKDTSREYDSRSHQLLIQGGFLDQVASGLYTFLPPGRNVLKKIEHIVRKHIKDLGALEVDMPSLQPKPLWEQTQRWDAVDVLYKVESRHGGEYGLAATAEEVVTPLAKKYIKSYKDLPLALFQITNKFRDEPRPKSGILRGREFRMKDLYSFHANEDDFNQFYARVIDAYLKIFKECGLEDVKITEASGGDFTNKHSHEFNVLTDAGEVDLIYCATSNKALNTEVVKNPKHPEIQCDGEIKEGKAVEVGNIFDLQYRFSKPFDFKYVDEYGKKHLILMGCYGIGTSRLIGAVVETHNDKGGMIWPKNITPFHAHLANLNSKDAKFADLIYRTLTAEGFDVLYDDRDDISAGEKLVTADLIGIPIRLVVSERTKDCVEWKERTSEKANLMTPTDLVDKLRFEYPTF</sequence>
<organism evidence="11 12">
    <name type="scientific">Candidatus Roizmanbacteria bacterium RIFCSPHIGHO2_02_FULL_40_9</name>
    <dbReference type="NCBI Taxonomy" id="1802042"/>
    <lineage>
        <taxon>Bacteria</taxon>
        <taxon>Candidatus Roizmaniibacteriota</taxon>
    </lineage>
</organism>
<evidence type="ECO:0000256" key="2">
    <source>
        <dbReference type="ARBA" id="ARBA00019110"/>
    </source>
</evidence>
<evidence type="ECO:0000256" key="7">
    <source>
        <dbReference type="ARBA" id="ARBA00023146"/>
    </source>
</evidence>
<evidence type="ECO:0000256" key="1">
    <source>
        <dbReference type="ARBA" id="ARBA00012831"/>
    </source>
</evidence>
<name>A0A1F7HBQ0_9BACT</name>
<dbReference type="PANTHER" id="PTHR42753:SF2">
    <property type="entry name" value="PROLINE--TRNA LIGASE"/>
    <property type="match status" value="1"/>
</dbReference>
<dbReference type="Pfam" id="PF00587">
    <property type="entry name" value="tRNA-synt_2b"/>
    <property type="match status" value="1"/>
</dbReference>
<dbReference type="Pfam" id="PF03129">
    <property type="entry name" value="HGTP_anticodon"/>
    <property type="match status" value="1"/>
</dbReference>
<dbReference type="SUPFAM" id="SSF52954">
    <property type="entry name" value="Class II aaRS ABD-related"/>
    <property type="match status" value="1"/>
</dbReference>
<protein>
    <recommendedName>
        <fullName evidence="2">Proline--tRNA ligase</fullName>
        <ecNumber evidence="1">6.1.1.15</ecNumber>
    </recommendedName>
    <alternativeName>
        <fullName evidence="8">Prolyl-tRNA synthetase</fullName>
    </alternativeName>
</protein>
<keyword evidence="3" id="KW-0436">Ligase</keyword>
<evidence type="ECO:0000256" key="9">
    <source>
        <dbReference type="ARBA" id="ARBA00047671"/>
    </source>
</evidence>
<comment type="catalytic activity">
    <reaction evidence="9">
        <text>tRNA(Pro) + L-proline + ATP = L-prolyl-tRNA(Pro) + AMP + diphosphate</text>
        <dbReference type="Rhea" id="RHEA:14305"/>
        <dbReference type="Rhea" id="RHEA-COMP:9700"/>
        <dbReference type="Rhea" id="RHEA-COMP:9702"/>
        <dbReference type="ChEBI" id="CHEBI:30616"/>
        <dbReference type="ChEBI" id="CHEBI:33019"/>
        <dbReference type="ChEBI" id="CHEBI:60039"/>
        <dbReference type="ChEBI" id="CHEBI:78442"/>
        <dbReference type="ChEBI" id="CHEBI:78532"/>
        <dbReference type="ChEBI" id="CHEBI:456215"/>
        <dbReference type="EC" id="6.1.1.15"/>
    </reaction>
</comment>
<evidence type="ECO:0000313" key="12">
    <source>
        <dbReference type="Proteomes" id="UP000177027"/>
    </source>
</evidence>
<dbReference type="PRINTS" id="PR01046">
    <property type="entry name" value="TRNASYNTHPRO"/>
</dbReference>
<dbReference type="InterPro" id="IPR006195">
    <property type="entry name" value="aa-tRNA-synth_II"/>
</dbReference>
<dbReference type="Gene3D" id="3.40.50.800">
    <property type="entry name" value="Anticodon-binding domain"/>
    <property type="match status" value="1"/>
</dbReference>
<dbReference type="Proteomes" id="UP000177027">
    <property type="component" value="Unassembled WGS sequence"/>
</dbReference>
<evidence type="ECO:0000256" key="5">
    <source>
        <dbReference type="ARBA" id="ARBA00022840"/>
    </source>
</evidence>
<dbReference type="InterPro" id="IPR002314">
    <property type="entry name" value="aa-tRNA-synt_IIb"/>
</dbReference>
<dbReference type="PANTHER" id="PTHR42753">
    <property type="entry name" value="MITOCHONDRIAL RIBOSOME PROTEIN L39/PROLYL-TRNA LIGASE FAMILY MEMBER"/>
    <property type="match status" value="1"/>
</dbReference>
<dbReference type="EC" id="6.1.1.15" evidence="1"/>
<dbReference type="EMBL" id="MFZS01000031">
    <property type="protein sequence ID" value="OGK28721.1"/>
    <property type="molecule type" value="Genomic_DNA"/>
</dbReference>
<dbReference type="Gene3D" id="3.30.930.10">
    <property type="entry name" value="Bira Bifunctional Protein, Domain 2"/>
    <property type="match status" value="1"/>
</dbReference>
<proteinExistence type="predicted"/>
<gene>
    <name evidence="11" type="ORF">A3D06_01450</name>
</gene>
<evidence type="ECO:0000256" key="3">
    <source>
        <dbReference type="ARBA" id="ARBA00022598"/>
    </source>
</evidence>
<dbReference type="InterPro" id="IPR004154">
    <property type="entry name" value="Anticodon-bd"/>
</dbReference>
<evidence type="ECO:0000256" key="6">
    <source>
        <dbReference type="ARBA" id="ARBA00022917"/>
    </source>
</evidence>
<dbReference type="GO" id="GO:0006433">
    <property type="term" value="P:prolyl-tRNA aminoacylation"/>
    <property type="evidence" value="ECO:0007669"/>
    <property type="project" value="InterPro"/>
</dbReference>
<comment type="caution">
    <text evidence="11">The sequence shown here is derived from an EMBL/GenBank/DDBJ whole genome shotgun (WGS) entry which is preliminary data.</text>
</comment>
<dbReference type="GO" id="GO:0005737">
    <property type="term" value="C:cytoplasm"/>
    <property type="evidence" value="ECO:0007669"/>
    <property type="project" value="InterPro"/>
</dbReference>
<reference evidence="11 12" key="1">
    <citation type="journal article" date="2016" name="Nat. Commun.">
        <title>Thousands of microbial genomes shed light on interconnected biogeochemical processes in an aquifer system.</title>
        <authorList>
            <person name="Anantharaman K."/>
            <person name="Brown C.T."/>
            <person name="Hug L.A."/>
            <person name="Sharon I."/>
            <person name="Castelle C.J."/>
            <person name="Probst A.J."/>
            <person name="Thomas B.C."/>
            <person name="Singh A."/>
            <person name="Wilkins M.J."/>
            <person name="Karaoz U."/>
            <person name="Brodie E.L."/>
            <person name="Williams K.H."/>
            <person name="Hubbard S.S."/>
            <person name="Banfield J.F."/>
        </authorList>
    </citation>
    <scope>NUCLEOTIDE SEQUENCE [LARGE SCALE GENOMIC DNA]</scope>
</reference>
<keyword evidence="4" id="KW-0547">Nucleotide-binding</keyword>
<dbReference type="InterPro" id="IPR044140">
    <property type="entry name" value="ProRS_anticodon_short"/>
</dbReference>
<evidence type="ECO:0000259" key="10">
    <source>
        <dbReference type="PROSITE" id="PS50862"/>
    </source>
</evidence>
<dbReference type="PROSITE" id="PS50862">
    <property type="entry name" value="AA_TRNA_LIGASE_II"/>
    <property type="match status" value="1"/>
</dbReference>
<evidence type="ECO:0000256" key="8">
    <source>
        <dbReference type="ARBA" id="ARBA00029731"/>
    </source>
</evidence>
<dbReference type="SUPFAM" id="SSF55681">
    <property type="entry name" value="Class II aaRS and biotin synthetases"/>
    <property type="match status" value="1"/>
</dbReference>
<dbReference type="InterPro" id="IPR002316">
    <property type="entry name" value="Pro-tRNA-ligase_IIa"/>
</dbReference>
<feature type="domain" description="Aminoacyl-transfer RNA synthetases class-II family profile" evidence="10">
    <location>
        <begin position="33"/>
        <end position="315"/>
    </location>
</feature>
<keyword evidence="5" id="KW-0067">ATP-binding</keyword>
<evidence type="ECO:0000313" key="11">
    <source>
        <dbReference type="EMBL" id="OGK28721.1"/>
    </source>
</evidence>
<keyword evidence="6" id="KW-0648">Protein biosynthesis</keyword>
<dbReference type="InterPro" id="IPR045864">
    <property type="entry name" value="aa-tRNA-synth_II/BPL/LPL"/>
</dbReference>
<dbReference type="GO" id="GO:0004827">
    <property type="term" value="F:proline-tRNA ligase activity"/>
    <property type="evidence" value="ECO:0007669"/>
    <property type="project" value="UniProtKB-EC"/>
</dbReference>
<dbReference type="InterPro" id="IPR050062">
    <property type="entry name" value="Pro-tRNA_synthetase"/>
</dbReference>